<comment type="caution">
    <text evidence="2">The sequence shown here is derived from an EMBL/GenBank/DDBJ whole genome shotgun (WGS) entry which is preliminary data.</text>
</comment>
<keyword evidence="1" id="KW-0560">Oxidoreductase</keyword>
<evidence type="ECO:0000313" key="3">
    <source>
        <dbReference type="Proteomes" id="UP001162156"/>
    </source>
</evidence>
<reference evidence="2" key="1">
    <citation type="journal article" date="2023" name="Insect Mol. Biol.">
        <title>Genome sequencing provides insights into the evolution of gene families encoding plant cell wall-degrading enzymes in longhorned beetles.</title>
        <authorList>
            <person name="Shin N.R."/>
            <person name="Okamura Y."/>
            <person name="Kirsch R."/>
            <person name="Pauchet Y."/>
        </authorList>
    </citation>
    <scope>NUCLEOTIDE SEQUENCE</scope>
    <source>
        <strain evidence="2">RBIC_L_NR</strain>
    </source>
</reference>
<dbReference type="PANTHER" id="PTHR23382">
    <property type="entry name" value="MALATE DEHYDROGENASE"/>
    <property type="match status" value="1"/>
</dbReference>
<organism evidence="2 3">
    <name type="scientific">Rhamnusium bicolor</name>
    <dbReference type="NCBI Taxonomy" id="1586634"/>
    <lineage>
        <taxon>Eukaryota</taxon>
        <taxon>Metazoa</taxon>
        <taxon>Ecdysozoa</taxon>
        <taxon>Arthropoda</taxon>
        <taxon>Hexapoda</taxon>
        <taxon>Insecta</taxon>
        <taxon>Pterygota</taxon>
        <taxon>Neoptera</taxon>
        <taxon>Endopterygota</taxon>
        <taxon>Coleoptera</taxon>
        <taxon>Polyphaga</taxon>
        <taxon>Cucujiformia</taxon>
        <taxon>Chrysomeloidea</taxon>
        <taxon>Cerambycidae</taxon>
        <taxon>Lepturinae</taxon>
        <taxon>Rhagiini</taxon>
        <taxon>Rhamnusium</taxon>
    </lineage>
</organism>
<dbReference type="Gene3D" id="3.40.50.720">
    <property type="entry name" value="NAD(P)-binding Rossmann-like Domain"/>
    <property type="match status" value="1"/>
</dbReference>
<protein>
    <submittedName>
        <fullName evidence="2">Uncharacterized protein</fullName>
    </submittedName>
</protein>
<name>A0AAV8YA63_9CUCU</name>
<evidence type="ECO:0000256" key="1">
    <source>
        <dbReference type="ARBA" id="ARBA00023002"/>
    </source>
</evidence>
<gene>
    <name evidence="2" type="ORF">NQ314_008419</name>
</gene>
<dbReference type="InterPro" id="IPR010945">
    <property type="entry name" value="Malate_DH_type2"/>
</dbReference>
<sequence length="254" mass="29399">MWLNIYQNICQILNIKKCEKSRDDWPFFEEDQEALTIKYENIRIISILGATNYITPYLIQEFLEIPNLGKSQGIIFRLYDNLGQNEQKYKIMEDVANFCNSLNSYGKRDIVDIVTFEKEAIDGCDLVIHIEDFRQRPEEDENLWLERCFARMNYLADLINSCMNRKLRIILNNHGPICFLATCLVEFCTTISPSNIIAITSSEGLSYINVVSEKTGVPVSRITAPAVWGFVGLNLFVDVRNIVFKADVYRPNQR</sequence>
<dbReference type="AlphaFoldDB" id="A0AAV8YA63"/>
<dbReference type="EMBL" id="JANEYF010002304">
    <property type="protein sequence ID" value="KAJ8948380.1"/>
    <property type="molecule type" value="Genomic_DNA"/>
</dbReference>
<proteinExistence type="predicted"/>
<evidence type="ECO:0000313" key="2">
    <source>
        <dbReference type="EMBL" id="KAJ8948380.1"/>
    </source>
</evidence>
<accession>A0AAV8YA63</accession>
<dbReference type="Proteomes" id="UP001162156">
    <property type="component" value="Unassembled WGS sequence"/>
</dbReference>
<dbReference type="GO" id="GO:0016615">
    <property type="term" value="F:malate dehydrogenase activity"/>
    <property type="evidence" value="ECO:0007669"/>
    <property type="project" value="InterPro"/>
</dbReference>
<keyword evidence="3" id="KW-1185">Reference proteome</keyword>
<dbReference type="GO" id="GO:0006108">
    <property type="term" value="P:malate metabolic process"/>
    <property type="evidence" value="ECO:0007669"/>
    <property type="project" value="InterPro"/>
</dbReference>